<dbReference type="Proteomes" id="UP000318681">
    <property type="component" value="Unassembled WGS sequence"/>
</dbReference>
<dbReference type="PROSITE" id="PS52029">
    <property type="entry name" value="LD_TPASE"/>
    <property type="match status" value="1"/>
</dbReference>
<reference evidence="3 4" key="1">
    <citation type="submission" date="2019-07" db="EMBL/GenBank/DDBJ databases">
        <title>Sphingomonas solaris sp. nov., isolated from a solar panel from Boston, Massachusetts.</title>
        <authorList>
            <person name="Tanner K."/>
            <person name="Pascual J."/>
            <person name="Mancuso C."/>
            <person name="Pereto J."/>
            <person name="Khalil A."/>
            <person name="Vilanova C."/>
        </authorList>
    </citation>
    <scope>NUCLEOTIDE SEQUENCE [LARGE SCALE GENOMIC DNA]</scope>
    <source>
        <strain evidence="3 4">R4DWN</strain>
    </source>
</reference>
<evidence type="ECO:0000313" key="4">
    <source>
        <dbReference type="Proteomes" id="UP000318681"/>
    </source>
</evidence>
<organism evidence="3 4">
    <name type="scientific">Alterirhizorhabdus solaris</name>
    <dbReference type="NCBI Taxonomy" id="2529389"/>
    <lineage>
        <taxon>Bacteria</taxon>
        <taxon>Pseudomonadati</taxon>
        <taxon>Pseudomonadota</taxon>
        <taxon>Alphaproteobacteria</taxon>
        <taxon>Sphingomonadales</taxon>
        <taxon>Rhizorhabdaceae</taxon>
        <taxon>Alterirhizorhabdus</taxon>
    </lineage>
</organism>
<keyword evidence="1" id="KW-0573">Peptidoglycan synthesis</keyword>
<dbReference type="GO" id="GO:0008360">
    <property type="term" value="P:regulation of cell shape"/>
    <property type="evidence" value="ECO:0007669"/>
    <property type="project" value="UniProtKB-UniRule"/>
</dbReference>
<protein>
    <recommendedName>
        <fullName evidence="2">L,D-TPase catalytic domain-containing protein</fullName>
    </recommendedName>
</protein>
<feature type="active site" description="Proton donor/acceptor" evidence="1">
    <location>
        <position position="131"/>
    </location>
</feature>
<comment type="caution">
    <text evidence="3">The sequence shown here is derived from an EMBL/GenBank/DDBJ whole genome shotgun (WGS) entry which is preliminary data.</text>
</comment>
<sequence length="166" mass="17657">MSLLRVDTAAGVLTAFGHIIPCAIGRGGALPAAAKREGDGATPIGCWPLLAVLLRPDRVAHPGGALPWRRLRPGDGWSDDPADPAYNRPVRHPHRWSAERLWREDGLYDVIVVLGHNLPPVAGAGSAIFLHCWNRGKPTEGCIAIDRAALLGLLPQLAPGDTLAID</sequence>
<proteinExistence type="predicted"/>
<dbReference type="OrthoDB" id="9804204at2"/>
<dbReference type="PANTHER" id="PTHR38589">
    <property type="entry name" value="BLR0621 PROTEIN"/>
    <property type="match status" value="1"/>
</dbReference>
<accession>A0A558QSV1</accession>
<dbReference type="RefSeq" id="WP_145155578.1">
    <property type="nucleotide sequence ID" value="NZ_VNIM01000140.1"/>
</dbReference>
<dbReference type="AlphaFoldDB" id="A0A558QSV1"/>
<dbReference type="Pfam" id="PF03734">
    <property type="entry name" value="YkuD"/>
    <property type="match status" value="1"/>
</dbReference>
<keyword evidence="4" id="KW-1185">Reference proteome</keyword>
<gene>
    <name evidence="3" type="ORF">FOY91_19800</name>
</gene>
<evidence type="ECO:0000259" key="2">
    <source>
        <dbReference type="PROSITE" id="PS52029"/>
    </source>
</evidence>
<feature type="active site" description="Nucleophile" evidence="1">
    <location>
        <position position="142"/>
    </location>
</feature>
<feature type="domain" description="L,D-TPase catalytic" evidence="2">
    <location>
        <begin position="1"/>
        <end position="166"/>
    </location>
</feature>
<name>A0A558QSV1_9SPHN</name>
<keyword evidence="1" id="KW-0133">Cell shape</keyword>
<dbReference type="GO" id="GO:0016740">
    <property type="term" value="F:transferase activity"/>
    <property type="evidence" value="ECO:0007669"/>
    <property type="project" value="InterPro"/>
</dbReference>
<dbReference type="GO" id="GO:0071555">
    <property type="term" value="P:cell wall organization"/>
    <property type="evidence" value="ECO:0007669"/>
    <property type="project" value="UniProtKB-UniRule"/>
</dbReference>
<dbReference type="PANTHER" id="PTHR38589:SF1">
    <property type="entry name" value="BLR0621 PROTEIN"/>
    <property type="match status" value="1"/>
</dbReference>
<dbReference type="EMBL" id="VNIM01000140">
    <property type="protein sequence ID" value="TVV70152.1"/>
    <property type="molecule type" value="Genomic_DNA"/>
</dbReference>
<evidence type="ECO:0000313" key="3">
    <source>
        <dbReference type="EMBL" id="TVV70152.1"/>
    </source>
</evidence>
<dbReference type="InterPro" id="IPR005490">
    <property type="entry name" value="LD_TPept_cat_dom"/>
</dbReference>
<evidence type="ECO:0000256" key="1">
    <source>
        <dbReference type="PROSITE-ProRule" id="PRU01373"/>
    </source>
</evidence>
<comment type="pathway">
    <text evidence="1">Cell wall biogenesis; peptidoglycan biosynthesis.</text>
</comment>
<dbReference type="GO" id="GO:0009252">
    <property type="term" value="P:peptidoglycan biosynthetic process"/>
    <property type="evidence" value="ECO:0007669"/>
    <property type="project" value="UniProtKB-KW"/>
</dbReference>
<keyword evidence="1" id="KW-0961">Cell wall biogenesis/degradation</keyword>